<proteinExistence type="predicted"/>
<dbReference type="EMBL" id="JAAALK010000285">
    <property type="protein sequence ID" value="KAG8065144.1"/>
    <property type="molecule type" value="Genomic_DNA"/>
</dbReference>
<evidence type="ECO:0000313" key="3">
    <source>
        <dbReference type="Proteomes" id="UP000729402"/>
    </source>
</evidence>
<accession>A0A8J5SF56</accession>
<reference evidence="2" key="1">
    <citation type="journal article" date="2021" name="bioRxiv">
        <title>Whole Genome Assembly and Annotation of Northern Wild Rice, Zizania palustris L., Supports a Whole Genome Duplication in the Zizania Genus.</title>
        <authorList>
            <person name="Haas M."/>
            <person name="Kono T."/>
            <person name="Macchietto M."/>
            <person name="Millas R."/>
            <person name="McGilp L."/>
            <person name="Shao M."/>
            <person name="Duquette J."/>
            <person name="Hirsch C.N."/>
            <person name="Kimball J."/>
        </authorList>
    </citation>
    <scope>NUCLEOTIDE SEQUENCE</scope>
    <source>
        <tissue evidence="2">Fresh leaf tissue</tissue>
    </source>
</reference>
<feature type="region of interest" description="Disordered" evidence="1">
    <location>
        <begin position="1"/>
        <end position="42"/>
    </location>
</feature>
<feature type="compositionally biased region" description="Polar residues" evidence="1">
    <location>
        <begin position="17"/>
        <end position="32"/>
    </location>
</feature>
<keyword evidence="3" id="KW-1185">Reference proteome</keyword>
<evidence type="ECO:0000313" key="2">
    <source>
        <dbReference type="EMBL" id="KAG8065144.1"/>
    </source>
</evidence>
<protein>
    <submittedName>
        <fullName evidence="2">Uncharacterized protein</fullName>
    </submittedName>
</protein>
<organism evidence="2 3">
    <name type="scientific">Zizania palustris</name>
    <name type="common">Northern wild rice</name>
    <dbReference type="NCBI Taxonomy" id="103762"/>
    <lineage>
        <taxon>Eukaryota</taxon>
        <taxon>Viridiplantae</taxon>
        <taxon>Streptophyta</taxon>
        <taxon>Embryophyta</taxon>
        <taxon>Tracheophyta</taxon>
        <taxon>Spermatophyta</taxon>
        <taxon>Magnoliopsida</taxon>
        <taxon>Liliopsida</taxon>
        <taxon>Poales</taxon>
        <taxon>Poaceae</taxon>
        <taxon>BOP clade</taxon>
        <taxon>Oryzoideae</taxon>
        <taxon>Oryzeae</taxon>
        <taxon>Zizaniinae</taxon>
        <taxon>Zizania</taxon>
    </lineage>
</organism>
<comment type="caution">
    <text evidence="2">The sequence shown here is derived from an EMBL/GenBank/DDBJ whole genome shotgun (WGS) entry which is preliminary data.</text>
</comment>
<gene>
    <name evidence="2" type="ORF">GUJ93_ZPchr0004g39531</name>
</gene>
<dbReference type="Proteomes" id="UP000729402">
    <property type="component" value="Unassembled WGS sequence"/>
</dbReference>
<dbReference type="AlphaFoldDB" id="A0A8J5SF56"/>
<reference evidence="2" key="2">
    <citation type="submission" date="2021-02" db="EMBL/GenBank/DDBJ databases">
        <authorList>
            <person name="Kimball J.A."/>
            <person name="Haas M.W."/>
            <person name="Macchietto M."/>
            <person name="Kono T."/>
            <person name="Duquette J."/>
            <person name="Shao M."/>
        </authorList>
    </citation>
    <scope>NUCLEOTIDE SEQUENCE</scope>
    <source>
        <tissue evidence="2">Fresh leaf tissue</tissue>
    </source>
</reference>
<evidence type="ECO:0000256" key="1">
    <source>
        <dbReference type="SAM" id="MobiDB-lite"/>
    </source>
</evidence>
<name>A0A8J5SF56_ZIZPA</name>
<sequence>MGSERLSGRGAAKSGWPNPSTWARSSRGSTGVLTGIDSGPQSVSRPIKAFQASAAHRVTHQAASSRVALGKVVRLGGSHHEAAALGGMLPSAGG</sequence>